<feature type="repeat" description="TPR" evidence="3">
    <location>
        <begin position="338"/>
        <end position="371"/>
    </location>
</feature>
<dbReference type="GO" id="GO:0000122">
    <property type="term" value="P:negative regulation of transcription by RNA polymerase II"/>
    <property type="evidence" value="ECO:0007669"/>
    <property type="project" value="TreeGrafter"/>
</dbReference>
<dbReference type="InterPro" id="IPR011990">
    <property type="entry name" value="TPR-like_helical_dom_sf"/>
</dbReference>
<evidence type="ECO:0000256" key="4">
    <source>
        <dbReference type="SAM" id="MobiDB-lite"/>
    </source>
</evidence>
<protein>
    <submittedName>
        <fullName evidence="5">Piso0_002666 protein</fullName>
    </submittedName>
</protein>
<dbReference type="PANTHER" id="PTHR14017:SF1">
    <property type="entry name" value="LD02225P"/>
    <property type="match status" value="1"/>
</dbReference>
<dbReference type="Gene3D" id="1.25.40.10">
    <property type="entry name" value="Tetratricopeptide repeat domain"/>
    <property type="match status" value="2"/>
</dbReference>
<comment type="subcellular location">
    <subcellularLocation>
        <location evidence="1">Nucleus</location>
    </subcellularLocation>
</comment>
<organism evidence="5 6">
    <name type="scientific">Pichia sorbitophila (strain ATCC MYA-4447 / BCRC 22081 / CBS 7064 / NBRC 10061 / NRRL Y-12695)</name>
    <name type="common">Hybrid yeast</name>
    <dbReference type="NCBI Taxonomy" id="559304"/>
    <lineage>
        <taxon>Eukaryota</taxon>
        <taxon>Fungi</taxon>
        <taxon>Dikarya</taxon>
        <taxon>Ascomycota</taxon>
        <taxon>Saccharomycotina</taxon>
        <taxon>Pichiomycetes</taxon>
        <taxon>Debaryomycetaceae</taxon>
        <taxon>Millerozyma</taxon>
    </lineage>
</organism>
<keyword evidence="6" id="KW-1185">Reference proteome</keyword>
<dbReference type="GO" id="GO:0000978">
    <property type="term" value="F:RNA polymerase II cis-regulatory region sequence-specific DNA binding"/>
    <property type="evidence" value="ECO:0007669"/>
    <property type="project" value="TreeGrafter"/>
</dbReference>
<dbReference type="InParanoid" id="G8YD74"/>
<gene>
    <name evidence="5" type="primary">Piso0_002666</name>
    <name evidence="5" type="ORF">GNLVRS01_PISO0J16949g</name>
</gene>
<dbReference type="EMBL" id="FO082050">
    <property type="protein sequence ID" value="CCE82905.1"/>
    <property type="molecule type" value="Genomic_DNA"/>
</dbReference>
<dbReference type="Proteomes" id="UP000005222">
    <property type="component" value="Chromosome J"/>
</dbReference>
<dbReference type="HOGENOM" id="CLU_024201_0_0_1"/>
<evidence type="ECO:0000313" key="5">
    <source>
        <dbReference type="EMBL" id="CCE82905.1"/>
    </source>
</evidence>
<dbReference type="PROSITE" id="PS50005">
    <property type="entry name" value="TPR"/>
    <property type="match status" value="2"/>
</dbReference>
<keyword evidence="2" id="KW-0539">Nucleus</keyword>
<dbReference type="OrthoDB" id="418911at2759"/>
<feature type="repeat" description="TPR" evidence="3">
    <location>
        <begin position="105"/>
        <end position="138"/>
    </location>
</feature>
<dbReference type="InterPro" id="IPR019734">
    <property type="entry name" value="TPR_rpt"/>
</dbReference>
<name>G8YD74_PICSO</name>
<sequence>MKRKGSITPEIKQKKLRGREGFDEIAVDTWIAVGNCSITLGLISAAIKSFEFALGHQPVNAEALKQSSHCLRLQDMQNNEIFGSQSAIGKLTRALEEHKELNNDSGLFKELAECYLTMGFVEEAQQAVQRSMQLDENDPSVWLLNAETLIRKNDRAQAANCLMRCLSMLPESLSQFTPENIEIARSAHAELAAISAADGNIELSIAELTVTLSLPPPPLSRIDDHFALWCALATAKERTNDIQGALRACEGAESILGDSPRILMTHAYLLLIDYSQENAEKAIKVTQKIIDAENVSESSSEGDFLPWYLMGKAYSILGSPRLAYDCYQVALRRASNSPITWLAVGKLYLQLRQLPDALAAYSQALRLHIDENSHATALAWDGLSCVYEQSEDQLMDASDACARAAACFKSIGDVDSATFFEERARNLMLASKKEISPPAPRECPDVPNFLIRDYVALLPAERIALVQGNVRAAGQFHQQQENASYQATTSSQGQQSPPNRPHSAVPAQAHAKQQYPHQSPPQLFYPLPQPYKSSKSSTPRPASQQVWSPNQQPNTAFNHPQYPSYMYHQPPPGVQMGPLPVPQMSHRSPLNPAQVVPGGVQYSLAPMSAPGPVGPPPPPPGYSYGQYGPIVYASPANNWQR</sequence>
<dbReference type="AlphaFoldDB" id="G8YD74"/>
<evidence type="ECO:0000256" key="3">
    <source>
        <dbReference type="PROSITE-ProRule" id="PRU00339"/>
    </source>
</evidence>
<evidence type="ECO:0000313" key="6">
    <source>
        <dbReference type="Proteomes" id="UP000005222"/>
    </source>
</evidence>
<dbReference type="GO" id="GO:0017053">
    <property type="term" value="C:transcription repressor complex"/>
    <property type="evidence" value="ECO:0007669"/>
    <property type="project" value="TreeGrafter"/>
</dbReference>
<feature type="compositionally biased region" description="Polar residues" evidence="4">
    <location>
        <begin position="532"/>
        <end position="558"/>
    </location>
</feature>
<feature type="region of interest" description="Disordered" evidence="4">
    <location>
        <begin position="477"/>
        <end position="561"/>
    </location>
</feature>
<feature type="compositionally biased region" description="Polar residues" evidence="4">
    <location>
        <begin position="477"/>
        <end position="497"/>
    </location>
</feature>
<dbReference type="GO" id="GO:0005634">
    <property type="term" value="C:nucleus"/>
    <property type="evidence" value="ECO:0007669"/>
    <property type="project" value="UniProtKB-SubCell"/>
</dbReference>
<dbReference type="InterPro" id="IPR051630">
    <property type="entry name" value="Corepressor-Demethylase"/>
</dbReference>
<keyword evidence="3" id="KW-0802">TPR repeat</keyword>
<accession>G8YD74</accession>
<dbReference type="SUPFAM" id="SSF48452">
    <property type="entry name" value="TPR-like"/>
    <property type="match status" value="2"/>
</dbReference>
<dbReference type="SMART" id="SM00028">
    <property type="entry name" value="TPR"/>
    <property type="match status" value="6"/>
</dbReference>
<proteinExistence type="predicted"/>
<dbReference type="STRING" id="559304.G8YD74"/>
<dbReference type="OMA" id="QPRLAYD"/>
<evidence type="ECO:0000256" key="1">
    <source>
        <dbReference type="ARBA" id="ARBA00004123"/>
    </source>
</evidence>
<reference evidence="5 6" key="1">
    <citation type="journal article" date="2012" name="G3 (Bethesda)">
        <title>Pichia sorbitophila, an interspecies yeast hybrid reveals early steps of genome resolution following polyploidization.</title>
        <authorList>
            <person name="Leh Louis V."/>
            <person name="Despons L."/>
            <person name="Friedrich A."/>
            <person name="Martin T."/>
            <person name="Durrens P."/>
            <person name="Casaregola S."/>
            <person name="Neuveglise C."/>
            <person name="Fairhead C."/>
            <person name="Marck C."/>
            <person name="Cruz J.A."/>
            <person name="Straub M.L."/>
            <person name="Kugler V."/>
            <person name="Sacerdot C."/>
            <person name="Uzunov Z."/>
            <person name="Thierry A."/>
            <person name="Weiss S."/>
            <person name="Bleykasten C."/>
            <person name="De Montigny J."/>
            <person name="Jacques N."/>
            <person name="Jung P."/>
            <person name="Lemaire M."/>
            <person name="Mallet S."/>
            <person name="Morel G."/>
            <person name="Richard G.F."/>
            <person name="Sarkar A."/>
            <person name="Savel G."/>
            <person name="Schacherer J."/>
            <person name="Seret M.L."/>
            <person name="Talla E."/>
            <person name="Samson G."/>
            <person name="Jubin C."/>
            <person name="Poulain J."/>
            <person name="Vacherie B."/>
            <person name="Barbe V."/>
            <person name="Pelletier E."/>
            <person name="Sherman D.J."/>
            <person name="Westhof E."/>
            <person name="Weissenbach J."/>
            <person name="Baret P.V."/>
            <person name="Wincker P."/>
            <person name="Gaillardin C."/>
            <person name="Dujon B."/>
            <person name="Souciet J.L."/>
        </authorList>
    </citation>
    <scope>NUCLEOTIDE SEQUENCE [LARGE SCALE GENOMIC DNA]</scope>
    <source>
        <strain evidence="6">ATCC MYA-4447 / BCRC 22081 / CBS 7064 / NBRC 10061 / NRRL Y-12695</strain>
    </source>
</reference>
<evidence type="ECO:0000256" key="2">
    <source>
        <dbReference type="ARBA" id="ARBA00023242"/>
    </source>
</evidence>
<dbReference type="PANTHER" id="PTHR14017">
    <property type="entry name" value="LYSINE-SPECIFIC DEMETHYLASE"/>
    <property type="match status" value="1"/>
</dbReference>
<dbReference type="GO" id="GO:0031490">
    <property type="term" value="F:chromatin DNA binding"/>
    <property type="evidence" value="ECO:0007669"/>
    <property type="project" value="TreeGrafter"/>
</dbReference>
<dbReference type="eggNOG" id="KOG1124">
    <property type="taxonomic scope" value="Eukaryota"/>
</dbReference>